<dbReference type="Proteomes" id="UP000042738">
    <property type="component" value="Chromosome"/>
</dbReference>
<gene>
    <name evidence="1" type="ORF">SYMBAF_15235</name>
</gene>
<evidence type="ECO:0000313" key="1">
    <source>
        <dbReference type="EMBL" id="QLH64022.1"/>
    </source>
</evidence>
<proteinExistence type="predicted"/>
<name>A0A7D5NNX4_9GAMM</name>
<dbReference type="GeneID" id="93737838"/>
<protein>
    <submittedName>
        <fullName evidence="1">Uncharacterized protein</fullName>
    </submittedName>
</protein>
<reference evidence="1 2" key="1">
    <citation type="journal article" date="2014" name="Genome Announc.">
        <title>Whole-Genome Sequence of Serratia symbiotica Strain CWBI-2.3T, a Free-Living Symbiont of the Black Bean Aphid Aphis fabae.</title>
        <authorList>
            <person name="Foray V."/>
            <person name="Grigorescu A.S."/>
            <person name="Sabri A."/>
            <person name="Haubruge E."/>
            <person name="Lognay G."/>
            <person name="Francis F."/>
            <person name="Fauconnier M.L."/>
            <person name="Hance T."/>
            <person name="Thonart P."/>
        </authorList>
    </citation>
    <scope>NUCLEOTIDE SEQUENCE [LARGE SCALE GENOMIC DNA]</scope>
    <source>
        <strain evidence="1">CWBI-2.3</strain>
    </source>
</reference>
<organism evidence="1 2">
    <name type="scientific">Serratia symbiotica</name>
    <dbReference type="NCBI Taxonomy" id="138074"/>
    <lineage>
        <taxon>Bacteria</taxon>
        <taxon>Pseudomonadati</taxon>
        <taxon>Pseudomonadota</taxon>
        <taxon>Gammaproteobacteria</taxon>
        <taxon>Enterobacterales</taxon>
        <taxon>Yersiniaceae</taxon>
        <taxon>Serratia</taxon>
    </lineage>
</organism>
<dbReference type="AlphaFoldDB" id="A0A7D5NNX4"/>
<dbReference type="EMBL" id="CP050855">
    <property type="protein sequence ID" value="QLH64022.1"/>
    <property type="molecule type" value="Genomic_DNA"/>
</dbReference>
<evidence type="ECO:0000313" key="2">
    <source>
        <dbReference type="Proteomes" id="UP000042738"/>
    </source>
</evidence>
<dbReference type="RefSeq" id="WP_152609038.1">
    <property type="nucleotide sequence ID" value="NZ_CP050855.1"/>
</dbReference>
<sequence length="69" mass="7886">MKKMFQINYFRKFIFIAGDRSFATLLRNAMTCREKAAIPLIHRPAGIIPDFYTEIGSQFSNTTKPDAKG</sequence>
<accession>A0A7D5NNX4</accession>